<dbReference type="EMBL" id="JBHRSL010000027">
    <property type="protein sequence ID" value="MFC3053565.1"/>
    <property type="molecule type" value="Genomic_DNA"/>
</dbReference>
<dbReference type="SMART" id="SM00345">
    <property type="entry name" value="HTH_GNTR"/>
    <property type="match status" value="1"/>
</dbReference>
<keyword evidence="3" id="KW-0804">Transcription</keyword>
<evidence type="ECO:0000256" key="3">
    <source>
        <dbReference type="ARBA" id="ARBA00023163"/>
    </source>
</evidence>
<dbReference type="Gene3D" id="1.10.10.10">
    <property type="entry name" value="Winged helix-like DNA-binding domain superfamily/Winged helix DNA-binding domain"/>
    <property type="match status" value="1"/>
</dbReference>
<dbReference type="InterPro" id="IPR036388">
    <property type="entry name" value="WH-like_DNA-bd_sf"/>
</dbReference>
<dbReference type="SUPFAM" id="SSF48008">
    <property type="entry name" value="GntR ligand-binding domain-like"/>
    <property type="match status" value="1"/>
</dbReference>
<evidence type="ECO:0000313" key="6">
    <source>
        <dbReference type="Proteomes" id="UP001595444"/>
    </source>
</evidence>
<evidence type="ECO:0000256" key="2">
    <source>
        <dbReference type="ARBA" id="ARBA00023125"/>
    </source>
</evidence>
<accession>A0ABV7DAB6</accession>
<feature type="domain" description="HTH gntR-type" evidence="4">
    <location>
        <begin position="1"/>
        <end position="68"/>
    </location>
</feature>
<comment type="caution">
    <text evidence="5">The sequence shown here is derived from an EMBL/GenBank/DDBJ whole genome shotgun (WGS) entry which is preliminary data.</text>
</comment>
<dbReference type="InterPro" id="IPR008920">
    <property type="entry name" value="TF_FadR/GntR_C"/>
</dbReference>
<reference evidence="6" key="1">
    <citation type="journal article" date="2019" name="Int. J. Syst. Evol. Microbiol.">
        <title>The Global Catalogue of Microorganisms (GCM) 10K type strain sequencing project: providing services to taxonomists for standard genome sequencing and annotation.</title>
        <authorList>
            <consortium name="The Broad Institute Genomics Platform"/>
            <consortium name="The Broad Institute Genome Sequencing Center for Infectious Disease"/>
            <person name="Wu L."/>
            <person name="Ma J."/>
        </authorList>
    </citation>
    <scope>NUCLEOTIDE SEQUENCE [LARGE SCALE GENOMIC DNA]</scope>
    <source>
        <strain evidence="6">KCTC 62164</strain>
    </source>
</reference>
<dbReference type="InterPro" id="IPR000524">
    <property type="entry name" value="Tscrpt_reg_HTH_GntR"/>
</dbReference>
<name>A0ABV7DAB6_9PROT</name>
<dbReference type="PROSITE" id="PS50949">
    <property type="entry name" value="HTH_GNTR"/>
    <property type="match status" value="1"/>
</dbReference>
<organism evidence="5 6">
    <name type="scientific">Kordiimonas pumila</name>
    <dbReference type="NCBI Taxonomy" id="2161677"/>
    <lineage>
        <taxon>Bacteria</taxon>
        <taxon>Pseudomonadati</taxon>
        <taxon>Pseudomonadota</taxon>
        <taxon>Alphaproteobacteria</taxon>
        <taxon>Kordiimonadales</taxon>
        <taxon>Kordiimonadaceae</taxon>
        <taxon>Kordiimonas</taxon>
    </lineage>
</organism>
<dbReference type="Pfam" id="PF07729">
    <property type="entry name" value="FCD"/>
    <property type="match status" value="1"/>
</dbReference>
<dbReference type="InterPro" id="IPR011711">
    <property type="entry name" value="GntR_C"/>
</dbReference>
<keyword evidence="2" id="KW-0238">DNA-binding</keyword>
<evidence type="ECO:0000256" key="1">
    <source>
        <dbReference type="ARBA" id="ARBA00023015"/>
    </source>
</evidence>
<evidence type="ECO:0000313" key="5">
    <source>
        <dbReference type="EMBL" id="MFC3053565.1"/>
    </source>
</evidence>
<dbReference type="PANTHER" id="PTHR43537:SF20">
    <property type="entry name" value="HTH-TYPE TRANSCRIPTIONAL REPRESSOR GLAR"/>
    <property type="match status" value="1"/>
</dbReference>
<keyword evidence="6" id="KW-1185">Reference proteome</keyword>
<dbReference type="SUPFAM" id="SSF46785">
    <property type="entry name" value="Winged helix' DNA-binding domain"/>
    <property type="match status" value="1"/>
</dbReference>
<gene>
    <name evidence="5" type="ORF">ACFOKA_16820</name>
</gene>
<dbReference type="CDD" id="cd07377">
    <property type="entry name" value="WHTH_GntR"/>
    <property type="match status" value="1"/>
</dbReference>
<dbReference type="SMART" id="SM00895">
    <property type="entry name" value="FCD"/>
    <property type="match status" value="1"/>
</dbReference>
<proteinExistence type="predicted"/>
<dbReference type="InterPro" id="IPR036390">
    <property type="entry name" value="WH_DNA-bd_sf"/>
</dbReference>
<keyword evidence="1" id="KW-0805">Transcription regulation</keyword>
<dbReference type="Proteomes" id="UP001595444">
    <property type="component" value="Unassembled WGS sequence"/>
</dbReference>
<dbReference type="Pfam" id="PF00392">
    <property type="entry name" value="GntR"/>
    <property type="match status" value="1"/>
</dbReference>
<sequence>MTLTSKIYDDLSEAILAGQFRPDEKLKAEHIKARFGVSAATVREALNRLLADGLVLVHDRRGFTVAPFSPSDLADIIRSRLLIEVECVADSIKHGDDTWEMNLVAAYHRLGKAEAKADLGDDDSLKAQESANRHFHDCLVSACQSPTLLGFYRNLFARHYRYRRFALRNKIIVSQAAVDHKNLLEAALERDIDKARSIINDHIMRTQVHAEALLEDFENQLK</sequence>
<evidence type="ECO:0000259" key="4">
    <source>
        <dbReference type="PROSITE" id="PS50949"/>
    </source>
</evidence>
<protein>
    <submittedName>
        <fullName evidence="5">GntR family transcriptional regulator</fullName>
    </submittedName>
</protein>
<dbReference type="Gene3D" id="1.20.120.530">
    <property type="entry name" value="GntR ligand-binding domain-like"/>
    <property type="match status" value="1"/>
</dbReference>
<dbReference type="PANTHER" id="PTHR43537">
    <property type="entry name" value="TRANSCRIPTIONAL REGULATOR, GNTR FAMILY"/>
    <property type="match status" value="1"/>
</dbReference>
<dbReference type="RefSeq" id="WP_194215482.1">
    <property type="nucleotide sequence ID" value="NZ_CP061205.1"/>
</dbReference>